<keyword evidence="1" id="KW-0812">Transmembrane</keyword>
<gene>
    <name evidence="2" type="ORF">U9M48_026539</name>
</gene>
<reference evidence="2 3" key="1">
    <citation type="submission" date="2024-02" db="EMBL/GenBank/DDBJ databases">
        <title>High-quality chromosome-scale genome assembly of Pensacola bahiagrass (Paspalum notatum Flugge var. saurae).</title>
        <authorList>
            <person name="Vega J.M."/>
            <person name="Podio M."/>
            <person name="Orjuela J."/>
            <person name="Siena L.A."/>
            <person name="Pessino S.C."/>
            <person name="Combes M.C."/>
            <person name="Mariac C."/>
            <person name="Albertini E."/>
            <person name="Pupilli F."/>
            <person name="Ortiz J.P.A."/>
            <person name="Leblanc O."/>
        </authorList>
    </citation>
    <scope>NUCLEOTIDE SEQUENCE [LARGE SCALE GENOMIC DNA]</scope>
    <source>
        <strain evidence="2">R1</strain>
        <tissue evidence="2">Leaf</tissue>
    </source>
</reference>
<evidence type="ECO:0000256" key="1">
    <source>
        <dbReference type="SAM" id="Phobius"/>
    </source>
</evidence>
<sequence length="174" mass="19080">MALDPLAADLFSALLSKRICPPSISVVAVLLQLGRHVLLQGFGAPPPQLHPPLPVLRRCKMGDALYPCFNFGLTSYVAGHIIFVKTISIHVLTNDEMAIFALISIATTFIAFPEHIAMPVADMPKLLRRQQTPALPPPPCSQVTKLTTSWMHFPSNNGHLEWLILGIKRVAPMC</sequence>
<feature type="transmembrane region" description="Helical" evidence="1">
    <location>
        <begin position="64"/>
        <end position="92"/>
    </location>
</feature>
<feature type="transmembrane region" description="Helical" evidence="1">
    <location>
        <begin position="98"/>
        <end position="121"/>
    </location>
</feature>
<accession>A0AAQ3TUR4</accession>
<dbReference type="AlphaFoldDB" id="A0AAQ3TUR4"/>
<proteinExistence type="predicted"/>
<keyword evidence="1" id="KW-1133">Transmembrane helix</keyword>
<dbReference type="EMBL" id="CP144750">
    <property type="protein sequence ID" value="WVZ78894.1"/>
    <property type="molecule type" value="Genomic_DNA"/>
</dbReference>
<name>A0AAQ3TUR4_PASNO</name>
<protein>
    <submittedName>
        <fullName evidence="2">Uncharacterized protein</fullName>
    </submittedName>
</protein>
<dbReference type="Proteomes" id="UP001341281">
    <property type="component" value="Chromosome 06"/>
</dbReference>
<organism evidence="2 3">
    <name type="scientific">Paspalum notatum var. saurae</name>
    <dbReference type="NCBI Taxonomy" id="547442"/>
    <lineage>
        <taxon>Eukaryota</taxon>
        <taxon>Viridiplantae</taxon>
        <taxon>Streptophyta</taxon>
        <taxon>Embryophyta</taxon>
        <taxon>Tracheophyta</taxon>
        <taxon>Spermatophyta</taxon>
        <taxon>Magnoliopsida</taxon>
        <taxon>Liliopsida</taxon>
        <taxon>Poales</taxon>
        <taxon>Poaceae</taxon>
        <taxon>PACMAD clade</taxon>
        <taxon>Panicoideae</taxon>
        <taxon>Andropogonodae</taxon>
        <taxon>Paspaleae</taxon>
        <taxon>Paspalinae</taxon>
        <taxon>Paspalum</taxon>
    </lineage>
</organism>
<evidence type="ECO:0000313" key="3">
    <source>
        <dbReference type="Proteomes" id="UP001341281"/>
    </source>
</evidence>
<keyword evidence="1" id="KW-0472">Membrane</keyword>
<evidence type="ECO:0000313" key="2">
    <source>
        <dbReference type="EMBL" id="WVZ78894.1"/>
    </source>
</evidence>
<keyword evidence="3" id="KW-1185">Reference proteome</keyword>